<name>A0A5J4PCC9_9ZZZZ</name>
<organism evidence="1">
    <name type="scientific">termite gut metagenome</name>
    <dbReference type="NCBI Taxonomy" id="433724"/>
    <lineage>
        <taxon>unclassified sequences</taxon>
        <taxon>metagenomes</taxon>
        <taxon>organismal metagenomes</taxon>
    </lineage>
</organism>
<reference evidence="1" key="1">
    <citation type="submission" date="2019-03" db="EMBL/GenBank/DDBJ databases">
        <title>Single cell metagenomics reveals metabolic interactions within the superorganism composed of flagellate Streblomastix strix and complex community of Bacteroidetes bacteria on its surface.</title>
        <authorList>
            <person name="Treitli S.C."/>
            <person name="Kolisko M."/>
            <person name="Husnik F."/>
            <person name="Keeling P."/>
            <person name="Hampl V."/>
        </authorList>
    </citation>
    <scope>NUCLEOTIDE SEQUENCE</scope>
    <source>
        <strain evidence="1">STM</strain>
    </source>
</reference>
<sequence>PMGEVMGQHTPLTTGFYQVNNRIPDFTQGM</sequence>
<protein>
    <submittedName>
        <fullName evidence="1">Uncharacterized protein</fullName>
    </submittedName>
</protein>
<gene>
    <name evidence="1" type="ORF">EZS27_042204</name>
</gene>
<accession>A0A5J4PCC9</accession>
<proteinExistence type="predicted"/>
<comment type="caution">
    <text evidence="1">The sequence shown here is derived from an EMBL/GenBank/DDBJ whole genome shotgun (WGS) entry which is preliminary data.</text>
</comment>
<dbReference type="EMBL" id="SNRY01010140">
    <property type="protein sequence ID" value="KAA6306139.1"/>
    <property type="molecule type" value="Genomic_DNA"/>
</dbReference>
<feature type="non-terminal residue" evidence="1">
    <location>
        <position position="1"/>
    </location>
</feature>
<evidence type="ECO:0000313" key="1">
    <source>
        <dbReference type="EMBL" id="KAA6306139.1"/>
    </source>
</evidence>
<dbReference type="AlphaFoldDB" id="A0A5J4PCC9"/>